<evidence type="ECO:0000256" key="6">
    <source>
        <dbReference type="ARBA" id="ARBA00022840"/>
    </source>
</evidence>
<dbReference type="OrthoDB" id="5979581at2759"/>
<keyword evidence="5" id="KW-0418">Kinase</keyword>
<dbReference type="Proteomes" id="UP000184188">
    <property type="component" value="Unassembled WGS sequence"/>
</dbReference>
<dbReference type="GO" id="GO:0004674">
    <property type="term" value="F:protein serine/threonine kinase activity"/>
    <property type="evidence" value="ECO:0007669"/>
    <property type="project" value="UniProtKB-KW"/>
</dbReference>
<evidence type="ECO:0000313" key="11">
    <source>
        <dbReference type="Proteomes" id="UP000184188"/>
    </source>
</evidence>
<dbReference type="AlphaFoldDB" id="A0A1L9SA45"/>
<dbReference type="InterPro" id="IPR051334">
    <property type="entry name" value="SRPK"/>
</dbReference>
<dbReference type="VEuPathDB" id="FungiDB:ASPZODRAFT_135444"/>
<keyword evidence="3" id="KW-0808">Transferase</keyword>
<dbReference type="PANTHER" id="PTHR47634:SF9">
    <property type="entry name" value="PROTEIN KINASE DOMAIN-CONTAINING PROTEIN-RELATED"/>
    <property type="match status" value="1"/>
</dbReference>
<evidence type="ECO:0000256" key="7">
    <source>
        <dbReference type="ARBA" id="ARBA00047899"/>
    </source>
</evidence>
<dbReference type="Gene3D" id="3.30.200.20">
    <property type="entry name" value="Phosphorylase Kinase, domain 1"/>
    <property type="match status" value="1"/>
</dbReference>
<dbReference type="GO" id="GO:0005524">
    <property type="term" value="F:ATP binding"/>
    <property type="evidence" value="ECO:0007669"/>
    <property type="project" value="UniProtKB-KW"/>
</dbReference>
<dbReference type="PANTHER" id="PTHR47634">
    <property type="entry name" value="PROTEIN KINASE DOMAIN-CONTAINING PROTEIN-RELATED"/>
    <property type="match status" value="1"/>
</dbReference>
<comment type="catalytic activity">
    <reaction evidence="7">
        <text>L-threonyl-[protein] + ATP = O-phospho-L-threonyl-[protein] + ADP + H(+)</text>
        <dbReference type="Rhea" id="RHEA:46608"/>
        <dbReference type="Rhea" id="RHEA-COMP:11060"/>
        <dbReference type="Rhea" id="RHEA-COMP:11605"/>
        <dbReference type="ChEBI" id="CHEBI:15378"/>
        <dbReference type="ChEBI" id="CHEBI:30013"/>
        <dbReference type="ChEBI" id="CHEBI:30616"/>
        <dbReference type="ChEBI" id="CHEBI:61977"/>
        <dbReference type="ChEBI" id="CHEBI:456216"/>
        <dbReference type="EC" id="2.7.11.1"/>
    </reaction>
</comment>
<evidence type="ECO:0000256" key="1">
    <source>
        <dbReference type="ARBA" id="ARBA00012513"/>
    </source>
</evidence>
<dbReference type="InterPro" id="IPR008271">
    <property type="entry name" value="Ser/Thr_kinase_AS"/>
</dbReference>
<dbReference type="RefSeq" id="XP_022578521.1">
    <property type="nucleotide sequence ID" value="XM_022723799.1"/>
</dbReference>
<gene>
    <name evidence="10" type="ORF">ASPZODRAFT_135444</name>
</gene>
<reference evidence="11" key="1">
    <citation type="journal article" date="2017" name="Genome Biol.">
        <title>Comparative genomics reveals high biological diversity and specific adaptations in the industrially and medically important fungal genus Aspergillus.</title>
        <authorList>
            <person name="de Vries R.P."/>
            <person name="Riley R."/>
            <person name="Wiebenga A."/>
            <person name="Aguilar-Osorio G."/>
            <person name="Amillis S."/>
            <person name="Uchima C.A."/>
            <person name="Anderluh G."/>
            <person name="Asadollahi M."/>
            <person name="Askin M."/>
            <person name="Barry K."/>
            <person name="Battaglia E."/>
            <person name="Bayram O."/>
            <person name="Benocci T."/>
            <person name="Braus-Stromeyer S.A."/>
            <person name="Caldana C."/>
            <person name="Canovas D."/>
            <person name="Cerqueira G.C."/>
            <person name="Chen F."/>
            <person name="Chen W."/>
            <person name="Choi C."/>
            <person name="Clum A."/>
            <person name="Dos Santos R.A."/>
            <person name="Damasio A.R."/>
            <person name="Diallinas G."/>
            <person name="Emri T."/>
            <person name="Fekete E."/>
            <person name="Flipphi M."/>
            <person name="Freyberg S."/>
            <person name="Gallo A."/>
            <person name="Gournas C."/>
            <person name="Habgood R."/>
            <person name="Hainaut M."/>
            <person name="Harispe M.L."/>
            <person name="Henrissat B."/>
            <person name="Hilden K.S."/>
            <person name="Hope R."/>
            <person name="Hossain A."/>
            <person name="Karabika E."/>
            <person name="Karaffa L."/>
            <person name="Karanyi Z."/>
            <person name="Krasevec N."/>
            <person name="Kuo A."/>
            <person name="Kusch H."/>
            <person name="LaButti K."/>
            <person name="Lagendijk E.L."/>
            <person name="Lapidus A."/>
            <person name="Levasseur A."/>
            <person name="Lindquist E."/>
            <person name="Lipzen A."/>
            <person name="Logrieco A.F."/>
            <person name="MacCabe A."/>
            <person name="Maekelae M.R."/>
            <person name="Malavazi I."/>
            <person name="Melin P."/>
            <person name="Meyer V."/>
            <person name="Mielnichuk N."/>
            <person name="Miskei M."/>
            <person name="Molnar A.P."/>
            <person name="Mule G."/>
            <person name="Ngan C.Y."/>
            <person name="Orejas M."/>
            <person name="Orosz E."/>
            <person name="Ouedraogo J.P."/>
            <person name="Overkamp K.M."/>
            <person name="Park H.-S."/>
            <person name="Perrone G."/>
            <person name="Piumi F."/>
            <person name="Punt P.J."/>
            <person name="Ram A.F."/>
            <person name="Ramon A."/>
            <person name="Rauscher S."/>
            <person name="Record E."/>
            <person name="Riano-Pachon D.M."/>
            <person name="Robert V."/>
            <person name="Roehrig J."/>
            <person name="Ruller R."/>
            <person name="Salamov A."/>
            <person name="Salih N.S."/>
            <person name="Samson R.A."/>
            <person name="Sandor E."/>
            <person name="Sanguinetti M."/>
            <person name="Schuetze T."/>
            <person name="Sepcic K."/>
            <person name="Shelest E."/>
            <person name="Sherlock G."/>
            <person name="Sophianopoulou V."/>
            <person name="Squina F.M."/>
            <person name="Sun H."/>
            <person name="Susca A."/>
            <person name="Todd R.B."/>
            <person name="Tsang A."/>
            <person name="Unkles S.E."/>
            <person name="van de Wiele N."/>
            <person name="van Rossen-Uffink D."/>
            <person name="Oliveira J.V."/>
            <person name="Vesth T.C."/>
            <person name="Visser J."/>
            <person name="Yu J.-H."/>
            <person name="Zhou M."/>
            <person name="Andersen M.R."/>
            <person name="Archer D.B."/>
            <person name="Baker S.E."/>
            <person name="Benoit I."/>
            <person name="Brakhage A.A."/>
            <person name="Braus G.H."/>
            <person name="Fischer R."/>
            <person name="Frisvad J.C."/>
            <person name="Goldman G.H."/>
            <person name="Houbraken J."/>
            <person name="Oakley B."/>
            <person name="Pocsi I."/>
            <person name="Scazzocchio C."/>
            <person name="Seiboth B."/>
            <person name="vanKuyk P.A."/>
            <person name="Wortman J."/>
            <person name="Dyer P.S."/>
            <person name="Grigoriev I.V."/>
        </authorList>
    </citation>
    <scope>NUCLEOTIDE SEQUENCE [LARGE SCALE GENOMIC DNA]</scope>
    <source>
        <strain evidence="11">CBS 506.65</strain>
    </source>
</reference>
<dbReference type="InterPro" id="IPR000719">
    <property type="entry name" value="Prot_kinase_dom"/>
</dbReference>
<dbReference type="PROSITE" id="PS00108">
    <property type="entry name" value="PROTEIN_KINASE_ST"/>
    <property type="match status" value="1"/>
</dbReference>
<dbReference type="InterPro" id="IPR011009">
    <property type="entry name" value="Kinase-like_dom_sf"/>
</dbReference>
<keyword evidence="11" id="KW-1185">Reference proteome</keyword>
<name>A0A1L9SA45_9EURO</name>
<feature type="domain" description="Protein kinase" evidence="9">
    <location>
        <begin position="63"/>
        <end position="418"/>
    </location>
</feature>
<evidence type="ECO:0000256" key="4">
    <source>
        <dbReference type="ARBA" id="ARBA00022741"/>
    </source>
</evidence>
<dbReference type="GO" id="GO:0000245">
    <property type="term" value="P:spliceosomal complex assembly"/>
    <property type="evidence" value="ECO:0007669"/>
    <property type="project" value="TreeGrafter"/>
</dbReference>
<evidence type="ECO:0000256" key="5">
    <source>
        <dbReference type="ARBA" id="ARBA00022777"/>
    </source>
</evidence>
<proteinExistence type="predicted"/>
<keyword evidence="2" id="KW-0723">Serine/threonine-protein kinase</keyword>
<dbReference type="SUPFAM" id="SSF56112">
    <property type="entry name" value="Protein kinase-like (PK-like)"/>
    <property type="match status" value="1"/>
</dbReference>
<dbReference type="GeneID" id="34610264"/>
<dbReference type="SMART" id="SM00220">
    <property type="entry name" value="S_TKc"/>
    <property type="match status" value="1"/>
</dbReference>
<dbReference type="GO" id="GO:0050684">
    <property type="term" value="P:regulation of mRNA processing"/>
    <property type="evidence" value="ECO:0007669"/>
    <property type="project" value="TreeGrafter"/>
</dbReference>
<organism evidence="10 11">
    <name type="scientific">Penicilliopsis zonata CBS 506.65</name>
    <dbReference type="NCBI Taxonomy" id="1073090"/>
    <lineage>
        <taxon>Eukaryota</taxon>
        <taxon>Fungi</taxon>
        <taxon>Dikarya</taxon>
        <taxon>Ascomycota</taxon>
        <taxon>Pezizomycotina</taxon>
        <taxon>Eurotiomycetes</taxon>
        <taxon>Eurotiomycetidae</taxon>
        <taxon>Eurotiales</taxon>
        <taxon>Aspergillaceae</taxon>
        <taxon>Penicilliopsis</taxon>
    </lineage>
</organism>
<evidence type="ECO:0000313" key="10">
    <source>
        <dbReference type="EMBL" id="OJJ44011.1"/>
    </source>
</evidence>
<evidence type="ECO:0000256" key="8">
    <source>
        <dbReference type="ARBA" id="ARBA00048679"/>
    </source>
</evidence>
<comment type="catalytic activity">
    <reaction evidence="8">
        <text>L-seryl-[protein] + ATP = O-phospho-L-seryl-[protein] + ADP + H(+)</text>
        <dbReference type="Rhea" id="RHEA:17989"/>
        <dbReference type="Rhea" id="RHEA-COMP:9863"/>
        <dbReference type="Rhea" id="RHEA-COMP:11604"/>
        <dbReference type="ChEBI" id="CHEBI:15378"/>
        <dbReference type="ChEBI" id="CHEBI:29999"/>
        <dbReference type="ChEBI" id="CHEBI:30616"/>
        <dbReference type="ChEBI" id="CHEBI:83421"/>
        <dbReference type="ChEBI" id="CHEBI:456216"/>
        <dbReference type="EC" id="2.7.11.1"/>
    </reaction>
</comment>
<dbReference type="PROSITE" id="PS50011">
    <property type="entry name" value="PROTEIN_KINASE_DOM"/>
    <property type="match status" value="1"/>
</dbReference>
<evidence type="ECO:0000259" key="9">
    <source>
        <dbReference type="PROSITE" id="PS50011"/>
    </source>
</evidence>
<keyword evidence="6" id="KW-0067">ATP-binding</keyword>
<evidence type="ECO:0000256" key="2">
    <source>
        <dbReference type="ARBA" id="ARBA00022527"/>
    </source>
</evidence>
<dbReference type="EC" id="2.7.11.1" evidence="1"/>
<dbReference type="Gene3D" id="1.10.510.10">
    <property type="entry name" value="Transferase(Phosphotransferase) domain 1"/>
    <property type="match status" value="1"/>
</dbReference>
<dbReference type="Pfam" id="PF00069">
    <property type="entry name" value="Pkinase"/>
    <property type="match status" value="1"/>
</dbReference>
<keyword evidence="4" id="KW-0547">Nucleotide-binding</keyword>
<sequence length="425" mass="48887">MTRHLPNILMHPFKAFRQSPWPLSSAVSSRIDPSLLVEEENSPYYEPAYFYPARIGEVLNGRYQIATKLGHGSRSGVWLARDLHQWRWSNERYVALKINSNNSHARKTAGDVELGILQHITRANRQHEGWHFVRKLLDSFSVQGISGSHVCLVFEPLRESLGKYCQRWQGGVMPPEIFKIILQEILQALDYLHTECHIVHTDLKPDNIMVRLEDRELLSQDARDEFENPLPQKHCSDGRIIYLSRKNYGPLRDIKGLIEVADFDLAVQGDVPHDGCVQAEVYRAPEVILDKGYTYSADIWSLGVMLWDFLEGQTLFESVDPRVVEDYDDETHLAYITSLLGPAPTDFVGRGKRTSMFYTTAGTLIHEDLVPGNFSFESTLSNLDGEEKMMFINFAKRMIKWNPEERSTAKELLQDPWLHNDYPQI</sequence>
<protein>
    <recommendedName>
        <fullName evidence="1">non-specific serine/threonine protein kinase</fullName>
        <ecNumber evidence="1">2.7.11.1</ecNumber>
    </recommendedName>
</protein>
<evidence type="ECO:0000256" key="3">
    <source>
        <dbReference type="ARBA" id="ARBA00022679"/>
    </source>
</evidence>
<dbReference type="EMBL" id="KV878349">
    <property type="protein sequence ID" value="OJJ44011.1"/>
    <property type="molecule type" value="Genomic_DNA"/>
</dbReference>
<dbReference type="STRING" id="1073090.A0A1L9SA45"/>
<accession>A0A1L9SA45</accession>